<dbReference type="Gene3D" id="1.10.760.10">
    <property type="entry name" value="Cytochrome c-like domain"/>
    <property type="match status" value="1"/>
</dbReference>
<dbReference type="GO" id="GO:0046872">
    <property type="term" value="F:metal ion binding"/>
    <property type="evidence" value="ECO:0007669"/>
    <property type="project" value="UniProtKB-KW"/>
</dbReference>
<evidence type="ECO:0000256" key="3">
    <source>
        <dbReference type="ARBA" id="ARBA00022723"/>
    </source>
</evidence>
<dbReference type="STRING" id="1803665.GCA_001641335_04460"/>
<dbReference type="InterPro" id="IPR051811">
    <property type="entry name" value="Cytochrome_c550/c551-like"/>
</dbReference>
<feature type="signal peptide" evidence="7">
    <location>
        <begin position="1"/>
        <end position="21"/>
    </location>
</feature>
<feature type="chain" id="PRO_5021880655" evidence="7">
    <location>
        <begin position="22"/>
        <end position="105"/>
    </location>
</feature>
<dbReference type="EMBL" id="VITK01000003">
    <property type="protein sequence ID" value="TWB02075.1"/>
    <property type="molecule type" value="Genomic_DNA"/>
</dbReference>
<keyword evidence="1" id="KW-0813">Transport</keyword>
<name>A0A560DY77_9BRAD</name>
<keyword evidence="4" id="KW-0249">Electron transport</keyword>
<dbReference type="InterPro" id="IPR036909">
    <property type="entry name" value="Cyt_c-like_dom_sf"/>
</dbReference>
<evidence type="ECO:0000313" key="10">
    <source>
        <dbReference type="Proteomes" id="UP000319949"/>
    </source>
</evidence>
<sequence>MFQHALRQTLIGLVLITPALAATTAEQRGKAFARANCARCHAIDRVSKSPLRIAPPLRTLHQRYPIEALEEALAEGISTGHPDMPAFELNPDQIHDLLSYLKTLE</sequence>
<evidence type="ECO:0000259" key="8">
    <source>
        <dbReference type="PROSITE" id="PS51007"/>
    </source>
</evidence>
<dbReference type="AlphaFoldDB" id="A0A560DY77"/>
<dbReference type="PANTHER" id="PTHR37823:SF1">
    <property type="entry name" value="CYTOCHROME C-553-LIKE"/>
    <property type="match status" value="1"/>
</dbReference>
<evidence type="ECO:0000256" key="4">
    <source>
        <dbReference type="ARBA" id="ARBA00022982"/>
    </source>
</evidence>
<dbReference type="InterPro" id="IPR009056">
    <property type="entry name" value="Cyt_c-like_dom"/>
</dbReference>
<dbReference type="GO" id="GO:0009055">
    <property type="term" value="F:electron transfer activity"/>
    <property type="evidence" value="ECO:0007669"/>
    <property type="project" value="InterPro"/>
</dbReference>
<proteinExistence type="predicted"/>
<dbReference type="RefSeq" id="WP_145661606.1">
    <property type="nucleotide sequence ID" value="NZ_LVEM01000003.1"/>
</dbReference>
<evidence type="ECO:0000256" key="5">
    <source>
        <dbReference type="ARBA" id="ARBA00023004"/>
    </source>
</evidence>
<protein>
    <submittedName>
        <fullName evidence="9">Cytochrome c</fullName>
    </submittedName>
</protein>
<organism evidence="9 10">
    <name type="scientific">Bradyrhizobium stylosanthis</name>
    <dbReference type="NCBI Taxonomy" id="1803665"/>
    <lineage>
        <taxon>Bacteria</taxon>
        <taxon>Pseudomonadati</taxon>
        <taxon>Pseudomonadota</taxon>
        <taxon>Alphaproteobacteria</taxon>
        <taxon>Hyphomicrobiales</taxon>
        <taxon>Nitrobacteraceae</taxon>
        <taxon>Bradyrhizobium</taxon>
    </lineage>
</organism>
<dbReference type="GO" id="GO:0020037">
    <property type="term" value="F:heme binding"/>
    <property type="evidence" value="ECO:0007669"/>
    <property type="project" value="InterPro"/>
</dbReference>
<dbReference type="OrthoDB" id="7363829at2"/>
<keyword evidence="2 6" id="KW-0349">Heme</keyword>
<accession>A0A560DY77</accession>
<evidence type="ECO:0000256" key="2">
    <source>
        <dbReference type="ARBA" id="ARBA00022617"/>
    </source>
</evidence>
<gene>
    <name evidence="9" type="ORF">FBZ96_103857</name>
</gene>
<dbReference type="SUPFAM" id="SSF46626">
    <property type="entry name" value="Cytochrome c"/>
    <property type="match status" value="1"/>
</dbReference>
<dbReference type="Proteomes" id="UP000319949">
    <property type="component" value="Unassembled WGS sequence"/>
</dbReference>
<keyword evidence="7" id="KW-0732">Signal</keyword>
<keyword evidence="3 6" id="KW-0479">Metal-binding</keyword>
<evidence type="ECO:0000256" key="1">
    <source>
        <dbReference type="ARBA" id="ARBA00022448"/>
    </source>
</evidence>
<feature type="domain" description="Cytochrome c" evidence="8">
    <location>
        <begin position="24"/>
        <end position="105"/>
    </location>
</feature>
<dbReference type="PANTHER" id="PTHR37823">
    <property type="entry name" value="CYTOCHROME C-553-LIKE"/>
    <property type="match status" value="1"/>
</dbReference>
<dbReference type="PROSITE" id="PS51007">
    <property type="entry name" value="CYTC"/>
    <property type="match status" value="1"/>
</dbReference>
<reference evidence="9 10" key="1">
    <citation type="submission" date="2019-06" db="EMBL/GenBank/DDBJ databases">
        <title>Genomic Encyclopedia of Type Strains, Phase IV (KMG-V): Genome sequencing to study the core and pangenomes of soil and plant-associated prokaryotes.</title>
        <authorList>
            <person name="Whitman W."/>
        </authorList>
    </citation>
    <scope>NUCLEOTIDE SEQUENCE [LARGE SCALE GENOMIC DNA]</scope>
    <source>
        <strain evidence="9 10">BR 510</strain>
    </source>
</reference>
<dbReference type="Pfam" id="PF00034">
    <property type="entry name" value="Cytochrom_C"/>
    <property type="match status" value="1"/>
</dbReference>
<evidence type="ECO:0000256" key="6">
    <source>
        <dbReference type="PROSITE-ProRule" id="PRU00433"/>
    </source>
</evidence>
<keyword evidence="10" id="KW-1185">Reference proteome</keyword>
<keyword evidence="5 6" id="KW-0408">Iron</keyword>
<comment type="caution">
    <text evidence="9">The sequence shown here is derived from an EMBL/GenBank/DDBJ whole genome shotgun (WGS) entry which is preliminary data.</text>
</comment>
<evidence type="ECO:0000313" key="9">
    <source>
        <dbReference type="EMBL" id="TWB02075.1"/>
    </source>
</evidence>
<evidence type="ECO:0000256" key="7">
    <source>
        <dbReference type="SAM" id="SignalP"/>
    </source>
</evidence>